<sequence>LKASPSRHHMPSPRSDRPPSTTLIPALPAANSHTTERCNRADGRAGAPRTRPQRECKRDPVSRPVPLAAFFRPATLLQIRSRKEEESAIGHREARIVLTTPRSP</sequence>
<accession>A0A061RHG1</accession>
<proteinExistence type="predicted"/>
<feature type="compositionally biased region" description="Basic and acidic residues" evidence="1">
    <location>
        <begin position="34"/>
        <end position="43"/>
    </location>
</feature>
<dbReference type="EMBL" id="GBEZ01016014">
    <property type="protein sequence ID" value="JAC70199.1"/>
    <property type="molecule type" value="Transcribed_RNA"/>
</dbReference>
<organism evidence="2">
    <name type="scientific">Tetraselmis sp. GSL018</name>
    <dbReference type="NCBI Taxonomy" id="582737"/>
    <lineage>
        <taxon>Eukaryota</taxon>
        <taxon>Viridiplantae</taxon>
        <taxon>Chlorophyta</taxon>
        <taxon>core chlorophytes</taxon>
        <taxon>Chlorodendrophyceae</taxon>
        <taxon>Chlorodendrales</taxon>
        <taxon>Chlorodendraceae</taxon>
        <taxon>Tetraselmis</taxon>
    </lineage>
</organism>
<protein>
    <submittedName>
        <fullName evidence="2">Uncharacterized protein</fullName>
    </submittedName>
</protein>
<feature type="region of interest" description="Disordered" evidence="1">
    <location>
        <begin position="1"/>
        <end position="61"/>
    </location>
</feature>
<reference evidence="2" key="1">
    <citation type="submission" date="2014-05" db="EMBL/GenBank/DDBJ databases">
        <title>The transcriptome of the halophilic microalga Tetraselmis sp. GSL018 isolated from the Great Salt Lake, Utah.</title>
        <authorList>
            <person name="Jinkerson R.E."/>
            <person name="D'Adamo S."/>
            <person name="Posewitz M.C."/>
        </authorList>
    </citation>
    <scope>NUCLEOTIDE SEQUENCE</scope>
    <source>
        <strain evidence="2">GSL018</strain>
    </source>
</reference>
<feature type="compositionally biased region" description="Basic and acidic residues" evidence="1">
    <location>
        <begin position="52"/>
        <end position="61"/>
    </location>
</feature>
<feature type="non-terminal residue" evidence="2">
    <location>
        <position position="104"/>
    </location>
</feature>
<evidence type="ECO:0000256" key="1">
    <source>
        <dbReference type="SAM" id="MobiDB-lite"/>
    </source>
</evidence>
<feature type="non-terminal residue" evidence="2">
    <location>
        <position position="1"/>
    </location>
</feature>
<evidence type="ECO:0000313" key="2">
    <source>
        <dbReference type="EMBL" id="JAC70199.1"/>
    </source>
</evidence>
<name>A0A061RHG1_9CHLO</name>
<gene>
    <name evidence="2" type="ORF">TSPGSL018_4677</name>
</gene>
<dbReference type="AlphaFoldDB" id="A0A061RHG1"/>
<feature type="compositionally biased region" description="Basic residues" evidence="1">
    <location>
        <begin position="1"/>
        <end position="11"/>
    </location>
</feature>